<evidence type="ECO:0000256" key="5">
    <source>
        <dbReference type="ARBA" id="ARBA00022927"/>
    </source>
</evidence>
<evidence type="ECO:0000256" key="9">
    <source>
        <dbReference type="HAMAP-Rule" id="MF_00422"/>
    </source>
</evidence>
<evidence type="ECO:0000256" key="8">
    <source>
        <dbReference type="ARBA" id="ARBA00023136"/>
    </source>
</evidence>
<evidence type="ECO:0000313" key="11">
    <source>
        <dbReference type="Proteomes" id="UP000034772"/>
    </source>
</evidence>
<keyword evidence="2 9" id="KW-0813">Transport</keyword>
<feature type="transmembrane region" description="Helical" evidence="9">
    <location>
        <begin position="31"/>
        <end position="53"/>
    </location>
</feature>
<protein>
    <recommendedName>
        <fullName evidence="9">Protein translocase subunit SecE</fullName>
    </recommendedName>
</protein>
<keyword evidence="7 9" id="KW-0811">Translocation</keyword>
<dbReference type="HAMAP" id="MF_00422">
    <property type="entry name" value="SecE"/>
    <property type="match status" value="1"/>
</dbReference>
<keyword evidence="3 9" id="KW-1003">Cell membrane</keyword>
<dbReference type="PRINTS" id="PR01650">
    <property type="entry name" value="SECETRNLCASE"/>
</dbReference>
<comment type="function">
    <text evidence="9">Essential subunit of the Sec protein translocation channel SecYEG. Clamps together the 2 halves of SecY. May contact the channel plug during translocation.</text>
</comment>
<evidence type="ECO:0000256" key="6">
    <source>
        <dbReference type="ARBA" id="ARBA00022989"/>
    </source>
</evidence>
<proteinExistence type="inferred from homology"/>
<comment type="subunit">
    <text evidence="9">Component of the Sec protein translocase complex. Heterotrimer consisting of SecY, SecE and SecG subunits. The heterotrimers can form oligomers, although 1 heterotrimer is thought to be able to translocate proteins. Interacts with the ribosome. Interacts with SecDF, and other proteins may be involved. Interacts with SecA.</text>
</comment>
<dbReference type="PROSITE" id="PS01067">
    <property type="entry name" value="SECE_SEC61G"/>
    <property type="match status" value="1"/>
</dbReference>
<evidence type="ECO:0000256" key="4">
    <source>
        <dbReference type="ARBA" id="ARBA00022692"/>
    </source>
</evidence>
<dbReference type="GO" id="GO:0008320">
    <property type="term" value="F:protein transmembrane transporter activity"/>
    <property type="evidence" value="ECO:0007669"/>
    <property type="project" value="UniProtKB-UniRule"/>
</dbReference>
<organism evidence="10 11">
    <name type="scientific">Candidatus Beckwithbacteria bacterium GW2011_GWC2_47_9</name>
    <dbReference type="NCBI Taxonomy" id="1618373"/>
    <lineage>
        <taxon>Bacteria</taxon>
        <taxon>Candidatus Beckwithiibacteriota</taxon>
    </lineage>
</organism>
<accession>A0A0G1U0B2</accession>
<sequence length="61" mass="6776">MLQSKPIRFVKEALAELKKVVWPTKEQVVRLSVLVIVVSVIAGLLMGGLDFIFTKLLALII</sequence>
<evidence type="ECO:0000256" key="2">
    <source>
        <dbReference type="ARBA" id="ARBA00022448"/>
    </source>
</evidence>
<evidence type="ECO:0000313" key="10">
    <source>
        <dbReference type="EMBL" id="KKU87516.1"/>
    </source>
</evidence>
<dbReference type="GO" id="GO:0065002">
    <property type="term" value="P:intracellular protein transmembrane transport"/>
    <property type="evidence" value="ECO:0007669"/>
    <property type="project" value="UniProtKB-UniRule"/>
</dbReference>
<dbReference type="InterPro" id="IPR001901">
    <property type="entry name" value="Translocase_SecE/Sec61-g"/>
</dbReference>
<dbReference type="Pfam" id="PF00584">
    <property type="entry name" value="SecE"/>
    <property type="match status" value="1"/>
</dbReference>
<gene>
    <name evidence="9" type="primary">secE</name>
    <name evidence="10" type="ORF">UY17_C0016G0006</name>
</gene>
<comment type="similarity">
    <text evidence="9">Belongs to the SecE/SEC61-gamma family.</text>
</comment>
<dbReference type="Proteomes" id="UP000034772">
    <property type="component" value="Unassembled WGS sequence"/>
</dbReference>
<evidence type="ECO:0000256" key="3">
    <source>
        <dbReference type="ARBA" id="ARBA00022475"/>
    </source>
</evidence>
<dbReference type="PANTHER" id="PTHR33910:SF1">
    <property type="entry name" value="PROTEIN TRANSLOCASE SUBUNIT SECE"/>
    <property type="match status" value="1"/>
</dbReference>
<dbReference type="AlphaFoldDB" id="A0A0G1U0B2"/>
<dbReference type="InterPro" id="IPR005807">
    <property type="entry name" value="SecE_bac"/>
</dbReference>
<dbReference type="NCBIfam" id="TIGR00964">
    <property type="entry name" value="secE_bact"/>
    <property type="match status" value="1"/>
</dbReference>
<dbReference type="GO" id="GO:0006605">
    <property type="term" value="P:protein targeting"/>
    <property type="evidence" value="ECO:0007669"/>
    <property type="project" value="UniProtKB-UniRule"/>
</dbReference>
<keyword evidence="4 9" id="KW-0812">Transmembrane</keyword>
<dbReference type="InterPro" id="IPR038379">
    <property type="entry name" value="SecE_sf"/>
</dbReference>
<comment type="subcellular location">
    <subcellularLocation>
        <location evidence="9">Cell membrane</location>
        <topology evidence="9">Single-pass membrane protein</topology>
    </subcellularLocation>
    <subcellularLocation>
        <location evidence="1">Membrane</location>
    </subcellularLocation>
</comment>
<evidence type="ECO:0000256" key="1">
    <source>
        <dbReference type="ARBA" id="ARBA00004370"/>
    </source>
</evidence>
<name>A0A0G1U0B2_9BACT</name>
<dbReference type="GO" id="GO:0005886">
    <property type="term" value="C:plasma membrane"/>
    <property type="evidence" value="ECO:0007669"/>
    <property type="project" value="UniProtKB-SubCell"/>
</dbReference>
<comment type="caution">
    <text evidence="10">The sequence shown here is derived from an EMBL/GenBank/DDBJ whole genome shotgun (WGS) entry which is preliminary data.</text>
</comment>
<reference evidence="10 11" key="1">
    <citation type="journal article" date="2015" name="Nature">
        <title>rRNA introns, odd ribosomes, and small enigmatic genomes across a large radiation of phyla.</title>
        <authorList>
            <person name="Brown C.T."/>
            <person name="Hug L.A."/>
            <person name="Thomas B.C."/>
            <person name="Sharon I."/>
            <person name="Castelle C.J."/>
            <person name="Singh A."/>
            <person name="Wilkins M.J."/>
            <person name="Williams K.H."/>
            <person name="Banfield J.F."/>
        </authorList>
    </citation>
    <scope>NUCLEOTIDE SEQUENCE [LARGE SCALE GENOMIC DNA]</scope>
</reference>
<dbReference type="GO" id="GO:0009306">
    <property type="term" value="P:protein secretion"/>
    <property type="evidence" value="ECO:0007669"/>
    <property type="project" value="UniProtKB-UniRule"/>
</dbReference>
<dbReference type="PATRIC" id="fig|1618373.3.peg.184"/>
<evidence type="ECO:0000256" key="7">
    <source>
        <dbReference type="ARBA" id="ARBA00023010"/>
    </source>
</evidence>
<dbReference type="EMBL" id="LCOZ01000016">
    <property type="protein sequence ID" value="KKU87516.1"/>
    <property type="molecule type" value="Genomic_DNA"/>
</dbReference>
<keyword evidence="5 9" id="KW-0653">Protein transport</keyword>
<dbReference type="PANTHER" id="PTHR33910">
    <property type="entry name" value="PROTEIN TRANSLOCASE SUBUNIT SECE"/>
    <property type="match status" value="1"/>
</dbReference>
<keyword evidence="8 9" id="KW-0472">Membrane</keyword>
<dbReference type="Gene3D" id="1.20.5.1030">
    <property type="entry name" value="Preprotein translocase secy subunit"/>
    <property type="match status" value="1"/>
</dbReference>
<dbReference type="GO" id="GO:0043952">
    <property type="term" value="P:protein transport by the Sec complex"/>
    <property type="evidence" value="ECO:0007669"/>
    <property type="project" value="UniProtKB-UniRule"/>
</dbReference>
<keyword evidence="6 9" id="KW-1133">Transmembrane helix</keyword>